<evidence type="ECO:0000256" key="9">
    <source>
        <dbReference type="SAM" id="MobiDB-lite"/>
    </source>
</evidence>
<dbReference type="PANTHER" id="PTHR13114">
    <property type="entry name" value="MEDIATOR OF RNA POLYMERASE II TRANSCRIPTION SUBUNIT 17"/>
    <property type="match status" value="1"/>
</dbReference>
<evidence type="ECO:0000256" key="8">
    <source>
        <dbReference type="RuleBase" id="RU364140"/>
    </source>
</evidence>
<evidence type="ECO:0000256" key="1">
    <source>
        <dbReference type="ARBA" id="ARBA00004123"/>
    </source>
</evidence>
<evidence type="ECO:0000313" key="11">
    <source>
        <dbReference type="Proteomes" id="UP000629468"/>
    </source>
</evidence>
<comment type="subcellular location">
    <subcellularLocation>
        <location evidence="1 8">Nucleus</location>
    </subcellularLocation>
</comment>
<evidence type="ECO:0000256" key="7">
    <source>
        <dbReference type="ARBA" id="ARBA00032014"/>
    </source>
</evidence>
<comment type="caution">
    <text evidence="10">The sequence shown here is derived from an EMBL/GenBank/DDBJ whole genome shotgun (WGS) entry which is preliminary data.</text>
</comment>
<evidence type="ECO:0000256" key="4">
    <source>
        <dbReference type="ARBA" id="ARBA00023015"/>
    </source>
</evidence>
<dbReference type="GO" id="GO:0070847">
    <property type="term" value="C:core mediator complex"/>
    <property type="evidence" value="ECO:0007669"/>
    <property type="project" value="TreeGrafter"/>
</dbReference>
<accession>A0A8H7KH86</accession>
<dbReference type="GO" id="GO:0016592">
    <property type="term" value="C:mediator complex"/>
    <property type="evidence" value="ECO:0007669"/>
    <property type="project" value="InterPro"/>
</dbReference>
<evidence type="ECO:0000256" key="3">
    <source>
        <dbReference type="ARBA" id="ARBA00019610"/>
    </source>
</evidence>
<comment type="function">
    <text evidence="8">Component of the Mediator complex, a coactivator involved in the regulated transcription of nearly all RNA polymerase II-dependent genes. Mediator functions as a bridge to convey information from gene-specific regulatory proteins to the basal RNA polymerase II transcription machinery. Mediator is recruited to promoters by direct interactions with regulatory proteins and serves as a scaffold for the assembly of a functional preinitiation complex with RNA polymerase II and the general transcription factors.</text>
</comment>
<dbReference type="InterPro" id="IPR019313">
    <property type="entry name" value="Mediator_Med17"/>
</dbReference>
<dbReference type="Pfam" id="PF10156">
    <property type="entry name" value="Med17"/>
    <property type="match status" value="1"/>
</dbReference>
<evidence type="ECO:0000256" key="2">
    <source>
        <dbReference type="ARBA" id="ARBA00005635"/>
    </source>
</evidence>
<dbReference type="EMBL" id="JABXXO010000006">
    <property type="protein sequence ID" value="KAF7775965.1"/>
    <property type="molecule type" value="Genomic_DNA"/>
</dbReference>
<evidence type="ECO:0000256" key="5">
    <source>
        <dbReference type="ARBA" id="ARBA00023163"/>
    </source>
</evidence>
<name>A0A8H7KH86_AGABI</name>
<dbReference type="AlphaFoldDB" id="A0A8H7KH86"/>
<feature type="region of interest" description="Disordered" evidence="9">
    <location>
        <begin position="78"/>
        <end position="100"/>
    </location>
</feature>
<keyword evidence="6 8" id="KW-0539">Nucleus</keyword>
<evidence type="ECO:0000256" key="6">
    <source>
        <dbReference type="ARBA" id="ARBA00023242"/>
    </source>
</evidence>
<feature type="region of interest" description="Disordered" evidence="9">
    <location>
        <begin position="139"/>
        <end position="167"/>
    </location>
</feature>
<dbReference type="Proteomes" id="UP000629468">
    <property type="component" value="Unassembled WGS sequence"/>
</dbReference>
<keyword evidence="5 8" id="KW-0804">Transcription</keyword>
<dbReference type="GO" id="GO:0006357">
    <property type="term" value="P:regulation of transcription by RNA polymerase II"/>
    <property type="evidence" value="ECO:0007669"/>
    <property type="project" value="InterPro"/>
</dbReference>
<reference evidence="10 11" key="1">
    <citation type="journal article" name="Sci. Rep.">
        <title>Telomere-to-telomere assembled and centromere annotated genomes of the two main subspecies of the button mushroom Agaricus bisporus reveal especially polymorphic chromosome ends.</title>
        <authorList>
            <person name="Sonnenberg A.S.M."/>
            <person name="Sedaghat-Telgerd N."/>
            <person name="Lavrijssen B."/>
            <person name="Ohm R.A."/>
            <person name="Hendrickx P.M."/>
            <person name="Scholtmeijer K."/>
            <person name="Baars J.J.P."/>
            <person name="van Peer A."/>
        </authorList>
    </citation>
    <scope>NUCLEOTIDE SEQUENCE [LARGE SCALE GENOMIC DNA]</scope>
    <source>
        <strain evidence="10 11">H119_p4</strain>
    </source>
</reference>
<dbReference type="PANTHER" id="PTHR13114:SF7">
    <property type="entry name" value="MEDIATOR OF RNA POLYMERASE II TRANSCRIPTION SUBUNIT 17"/>
    <property type="match status" value="1"/>
</dbReference>
<proteinExistence type="inferred from homology"/>
<feature type="compositionally biased region" description="Low complexity" evidence="9">
    <location>
        <begin position="139"/>
        <end position="156"/>
    </location>
</feature>
<organism evidence="10 11">
    <name type="scientific">Agaricus bisporus var. burnettii</name>
    <dbReference type="NCBI Taxonomy" id="192524"/>
    <lineage>
        <taxon>Eukaryota</taxon>
        <taxon>Fungi</taxon>
        <taxon>Dikarya</taxon>
        <taxon>Basidiomycota</taxon>
        <taxon>Agaricomycotina</taxon>
        <taxon>Agaricomycetes</taxon>
        <taxon>Agaricomycetidae</taxon>
        <taxon>Agaricales</taxon>
        <taxon>Agaricineae</taxon>
        <taxon>Agaricaceae</taxon>
        <taxon>Agaricus</taxon>
    </lineage>
</organism>
<dbReference type="GO" id="GO:0003712">
    <property type="term" value="F:transcription coregulator activity"/>
    <property type="evidence" value="ECO:0007669"/>
    <property type="project" value="InterPro"/>
</dbReference>
<sequence>MDSEHSWKQLRLSLERPYKDDHGNPIPVVEDITPGPTSDYIYETKDNPSARLGANLRRIFVERGLDFFDRISGDAFISSNSSDNEEVAETKSDEDEHEPKMMKYEDLREMREEILKNLAVSLGEMTQSQQVLAALLATPNNNSSLPSTQSSSQTQPEAHLPSQLQSLPSPNINFSATLVTQPPSITSVQTFNAQLAIGGKDEALRHAAGLFKASAKSIERTRLAGERYWVDALKIRRSNWGLVPAPLPLGSATGKGADKTSKDFLISFGLEESPTQFRRRAVGRLPSYSEPSQGVVFPHRRNTRLRVSIVKTDPGGMNQVSANILPFDDETILDGALRAAQREIIEQEIFSILVQEAGGLLTASARVSERLIVIDAAQGLELQIELVDKPNIHLHSTEKSETCDLIYYGLHILLLRRHTLLKEDRLKSSAPGPPLPSSADNKPKYPVLQPVIDLLQYRVFIDRIQNEVVQVVRALQVAGIPVHLVMNVVGETSKELLDLLDSTVTLTVGGEIVLRIFDRHTIRFTCVSPSTLVAHLSNSTLTISSAPQLCQLLMDEVEHCLLNSIRDVGKNLTENIEGTWFIDLDHCIGRWEGCVLNFSITYGLHYSINCTAYLLSQQLRKQGQGQAHLYPPNDREVKFLDWVQHLVRNAIMPTNATI</sequence>
<keyword evidence="8" id="KW-0010">Activator</keyword>
<comment type="similarity">
    <text evidence="2 8">Belongs to the Mediator complex subunit 17 family.</text>
</comment>
<gene>
    <name evidence="8" type="primary">MED17</name>
    <name evidence="10" type="ORF">Agabi119p4_4358</name>
</gene>
<comment type="subunit">
    <text evidence="8">Component of the Mediator complex.</text>
</comment>
<evidence type="ECO:0000313" key="10">
    <source>
        <dbReference type="EMBL" id="KAF7775965.1"/>
    </source>
</evidence>
<feature type="compositionally biased region" description="Acidic residues" evidence="9">
    <location>
        <begin position="83"/>
        <end position="96"/>
    </location>
</feature>
<protein>
    <recommendedName>
        <fullName evidence="3 8">Mediator of RNA polymerase II transcription subunit 17</fullName>
    </recommendedName>
    <alternativeName>
        <fullName evidence="7 8">Mediator complex subunit 17</fullName>
    </alternativeName>
</protein>
<keyword evidence="4 8" id="KW-0805">Transcription regulation</keyword>